<feature type="region of interest" description="Disordered" evidence="1">
    <location>
        <begin position="24"/>
        <end position="52"/>
    </location>
</feature>
<comment type="caution">
    <text evidence="2">The sequence shown here is derived from an EMBL/GenBank/DDBJ whole genome shotgun (WGS) entry which is preliminary data.</text>
</comment>
<sequence length="79" mass="8464">MLENSLVPMKTVSLVSGEILSHVRTPKESLRDPTGQAAKNPANKTEIDPPAGGLLDLNQCSGGRIRTCDLGITRNPRLL</sequence>
<accession>A0A931SB72</accession>
<gene>
    <name evidence="2" type="ORF">HYT40_01240</name>
</gene>
<protein>
    <submittedName>
        <fullName evidence="2">Uncharacterized protein</fullName>
    </submittedName>
</protein>
<reference evidence="2" key="1">
    <citation type="submission" date="2020-07" db="EMBL/GenBank/DDBJ databases">
        <title>Huge and variable diversity of episymbiotic CPR bacteria and DPANN archaea in groundwater ecosystems.</title>
        <authorList>
            <person name="He C.Y."/>
            <person name="Keren R."/>
            <person name="Whittaker M."/>
            <person name="Farag I.F."/>
            <person name="Doudna J."/>
            <person name="Cate J.H.D."/>
            <person name="Banfield J.F."/>
        </authorList>
    </citation>
    <scope>NUCLEOTIDE SEQUENCE</scope>
    <source>
        <strain evidence="2">NC_groundwater_193_Ag_S-0.1um_51_7</strain>
    </source>
</reference>
<evidence type="ECO:0000256" key="1">
    <source>
        <dbReference type="SAM" id="MobiDB-lite"/>
    </source>
</evidence>
<evidence type="ECO:0000313" key="2">
    <source>
        <dbReference type="EMBL" id="MBI2096765.1"/>
    </source>
</evidence>
<proteinExistence type="predicted"/>
<organism evidence="2 3">
    <name type="scientific">Candidatus Sungiibacteriota bacterium</name>
    <dbReference type="NCBI Taxonomy" id="2750080"/>
    <lineage>
        <taxon>Bacteria</taxon>
        <taxon>Candidatus Sungiibacteriota</taxon>
    </lineage>
</organism>
<name>A0A931SB72_9BACT</name>
<evidence type="ECO:0000313" key="3">
    <source>
        <dbReference type="Proteomes" id="UP000724148"/>
    </source>
</evidence>
<dbReference type="EMBL" id="JACOZA010000031">
    <property type="protein sequence ID" value="MBI2096765.1"/>
    <property type="molecule type" value="Genomic_DNA"/>
</dbReference>
<dbReference type="Proteomes" id="UP000724148">
    <property type="component" value="Unassembled WGS sequence"/>
</dbReference>
<dbReference type="AlphaFoldDB" id="A0A931SB72"/>